<feature type="transmembrane region" description="Helical" evidence="7">
    <location>
        <begin position="158"/>
        <end position="180"/>
    </location>
</feature>
<dbReference type="InterPro" id="IPR000620">
    <property type="entry name" value="EamA_dom"/>
</dbReference>
<comment type="subcellular location">
    <subcellularLocation>
        <location evidence="1">Cell membrane</location>
        <topology evidence="1">Multi-pass membrane protein</topology>
    </subcellularLocation>
</comment>
<gene>
    <name evidence="9" type="ORF">BV494_05155</name>
</gene>
<evidence type="ECO:0000256" key="2">
    <source>
        <dbReference type="ARBA" id="ARBA00007362"/>
    </source>
</evidence>
<dbReference type="Gene3D" id="1.10.3730.20">
    <property type="match status" value="1"/>
</dbReference>
<name>A0A2L1UN50_9GAMM</name>
<feature type="transmembrane region" description="Helical" evidence="7">
    <location>
        <begin position="223"/>
        <end position="245"/>
    </location>
</feature>
<reference evidence="10" key="1">
    <citation type="submission" date="2017-01" db="EMBL/GenBank/DDBJ databases">
        <title>Genome sequence of Rouxiella sp. ERMR1:05.</title>
        <authorList>
            <person name="Kumar R."/>
            <person name="Singh D."/>
            <person name="Kumar S."/>
        </authorList>
    </citation>
    <scope>NUCLEOTIDE SEQUENCE [LARGE SCALE GENOMIC DNA]</scope>
    <source>
        <strain evidence="10">ERMR1:05</strain>
    </source>
</reference>
<accession>A0A2L1UN50</accession>
<dbReference type="OrthoDB" id="9787117at2"/>
<feature type="transmembrane region" description="Helical" evidence="7">
    <location>
        <begin position="278"/>
        <end position="298"/>
    </location>
</feature>
<feature type="transmembrane region" description="Helical" evidence="7">
    <location>
        <begin position="131"/>
        <end position="152"/>
    </location>
</feature>
<feature type="transmembrane region" description="Helical" evidence="7">
    <location>
        <begin position="252"/>
        <end position="272"/>
    </location>
</feature>
<dbReference type="SUPFAM" id="SSF103481">
    <property type="entry name" value="Multidrug resistance efflux transporter EmrE"/>
    <property type="match status" value="2"/>
</dbReference>
<proteinExistence type="inferred from homology"/>
<keyword evidence="5 7" id="KW-1133">Transmembrane helix</keyword>
<keyword evidence="3" id="KW-1003">Cell membrane</keyword>
<feature type="transmembrane region" description="Helical" evidence="7">
    <location>
        <begin position="73"/>
        <end position="91"/>
    </location>
</feature>
<protein>
    <submittedName>
        <fullName evidence="9">EamA family transporter</fullName>
    </submittedName>
</protein>
<evidence type="ECO:0000259" key="8">
    <source>
        <dbReference type="Pfam" id="PF00892"/>
    </source>
</evidence>
<keyword evidence="6 7" id="KW-0472">Membrane</keyword>
<dbReference type="Pfam" id="PF00892">
    <property type="entry name" value="EamA"/>
    <property type="match status" value="2"/>
</dbReference>
<evidence type="ECO:0000256" key="1">
    <source>
        <dbReference type="ARBA" id="ARBA00004651"/>
    </source>
</evidence>
<evidence type="ECO:0000256" key="3">
    <source>
        <dbReference type="ARBA" id="ARBA00022475"/>
    </source>
</evidence>
<feature type="domain" description="EamA" evidence="8">
    <location>
        <begin position="10"/>
        <end position="142"/>
    </location>
</feature>
<dbReference type="Proteomes" id="UP000239197">
    <property type="component" value="Chromosome"/>
</dbReference>
<organism evidence="9 10">
    <name type="scientific">Rahnella sikkimica</name>
    <dbReference type="NCBI Taxonomy" id="1805933"/>
    <lineage>
        <taxon>Bacteria</taxon>
        <taxon>Pseudomonadati</taxon>
        <taxon>Pseudomonadota</taxon>
        <taxon>Gammaproteobacteria</taxon>
        <taxon>Enterobacterales</taxon>
        <taxon>Yersiniaceae</taxon>
        <taxon>Rahnella</taxon>
    </lineage>
</organism>
<dbReference type="RefSeq" id="WP_104921883.1">
    <property type="nucleotide sequence ID" value="NZ_CP019062.1"/>
</dbReference>
<feature type="transmembrane region" description="Helical" evidence="7">
    <location>
        <begin position="192"/>
        <end position="217"/>
    </location>
</feature>
<evidence type="ECO:0000256" key="4">
    <source>
        <dbReference type="ARBA" id="ARBA00022692"/>
    </source>
</evidence>
<feature type="transmembrane region" description="Helical" evidence="7">
    <location>
        <begin position="97"/>
        <end position="119"/>
    </location>
</feature>
<keyword evidence="4 7" id="KW-0812">Transmembrane</keyword>
<dbReference type="EMBL" id="CP019062">
    <property type="protein sequence ID" value="AVF34354.1"/>
    <property type="molecule type" value="Genomic_DNA"/>
</dbReference>
<dbReference type="PANTHER" id="PTHR32322">
    <property type="entry name" value="INNER MEMBRANE TRANSPORTER"/>
    <property type="match status" value="1"/>
</dbReference>
<dbReference type="AlphaFoldDB" id="A0A2L1UN50"/>
<evidence type="ECO:0000256" key="5">
    <source>
        <dbReference type="ARBA" id="ARBA00022989"/>
    </source>
</evidence>
<dbReference type="InterPro" id="IPR037185">
    <property type="entry name" value="EmrE-like"/>
</dbReference>
<feature type="domain" description="EamA" evidence="8">
    <location>
        <begin position="161"/>
        <end position="295"/>
    </location>
</feature>
<evidence type="ECO:0000313" key="10">
    <source>
        <dbReference type="Proteomes" id="UP000239197"/>
    </source>
</evidence>
<dbReference type="KEGG" id="rox:BV494_05155"/>
<dbReference type="InterPro" id="IPR050638">
    <property type="entry name" value="AA-Vitamin_Transporters"/>
</dbReference>
<sequence length="307" mass="31802">MTSTPAERLLGILAVVFASVLWGSTGTAATFAPQVSPLAIGAVAMGIGGLLQAGIAARGILRYRRALSLHWRILLTGGLSVGIYPLAFYASMHLAGVTVGTVISIGSAPLLSALIEYWLEGQRLTRRWMTGAAIGVAGMVLLCLAESSSHALSGQQPHALAGMALGLVAGLTYALYAWAARQLMQRGVPSRVSMGATFGLGGLMLMPVLFVTGAPLLASWNNAAVGAYMALIPMFTGYVCFGYALARIPASLATTITLLEPAVAAVLAVLIVGERLPAMGWTGIGLVVACLIFITVPLRRRPVLTSA</sequence>
<evidence type="ECO:0000256" key="6">
    <source>
        <dbReference type="ARBA" id="ARBA00023136"/>
    </source>
</evidence>
<dbReference type="PANTHER" id="PTHR32322:SF2">
    <property type="entry name" value="EAMA DOMAIN-CONTAINING PROTEIN"/>
    <property type="match status" value="1"/>
</dbReference>
<keyword evidence="10" id="KW-1185">Reference proteome</keyword>
<dbReference type="GO" id="GO:0016020">
    <property type="term" value="C:membrane"/>
    <property type="evidence" value="ECO:0007669"/>
    <property type="project" value="UniProtKB-SubCell"/>
</dbReference>
<feature type="transmembrane region" description="Helical" evidence="7">
    <location>
        <begin position="38"/>
        <end position="61"/>
    </location>
</feature>
<evidence type="ECO:0000256" key="7">
    <source>
        <dbReference type="SAM" id="Phobius"/>
    </source>
</evidence>
<evidence type="ECO:0000313" key="9">
    <source>
        <dbReference type="EMBL" id="AVF34354.1"/>
    </source>
</evidence>
<comment type="similarity">
    <text evidence="2">Belongs to the EamA transporter family.</text>
</comment>